<dbReference type="Proteomes" id="UP000218542">
    <property type="component" value="Unassembled WGS sequence"/>
</dbReference>
<dbReference type="AlphaFoldDB" id="A0A286TXQ3"/>
<evidence type="ECO:0000256" key="5">
    <source>
        <dbReference type="ARBA" id="ARBA00022723"/>
    </source>
</evidence>
<dbReference type="OrthoDB" id="9778595at2"/>
<evidence type="ECO:0000256" key="7">
    <source>
        <dbReference type="ARBA" id="ARBA00022842"/>
    </source>
</evidence>
<dbReference type="RefSeq" id="WP_096894055.1">
    <property type="nucleotide sequence ID" value="NZ_BAOS01000013.1"/>
</dbReference>
<dbReference type="EC" id="2.7.1.180" evidence="1 10"/>
<dbReference type="SUPFAM" id="SSF143631">
    <property type="entry name" value="ApbE-like"/>
    <property type="match status" value="1"/>
</dbReference>
<organism evidence="13 14">
    <name type="scientific">Candidatus Scalindua japonica</name>
    <dbReference type="NCBI Taxonomy" id="1284222"/>
    <lineage>
        <taxon>Bacteria</taxon>
        <taxon>Pseudomonadati</taxon>
        <taxon>Planctomycetota</taxon>
        <taxon>Candidatus Brocadiia</taxon>
        <taxon>Candidatus Brocadiales</taxon>
        <taxon>Candidatus Scalinduaceae</taxon>
        <taxon>Candidatus Scalindua</taxon>
    </lineage>
</organism>
<keyword evidence="3 10" id="KW-0285">Flavoprotein</keyword>
<evidence type="ECO:0000256" key="3">
    <source>
        <dbReference type="ARBA" id="ARBA00022630"/>
    </source>
</evidence>
<comment type="similarity">
    <text evidence="10">Belongs to the ApbE family.</text>
</comment>
<dbReference type="PIRSF" id="PIRSF006268">
    <property type="entry name" value="ApbE"/>
    <property type="match status" value="1"/>
</dbReference>
<keyword evidence="5 10" id="KW-0479">Metal-binding</keyword>
<dbReference type="InterPro" id="IPR024932">
    <property type="entry name" value="ApbE"/>
</dbReference>
<keyword evidence="12" id="KW-0732">Signal</keyword>
<feature type="binding site" evidence="11">
    <location>
        <position position="303"/>
    </location>
    <ligand>
        <name>Mg(2+)</name>
        <dbReference type="ChEBI" id="CHEBI:18420"/>
    </ligand>
</feature>
<evidence type="ECO:0000256" key="11">
    <source>
        <dbReference type="PIRSR" id="PIRSR006268-2"/>
    </source>
</evidence>
<evidence type="ECO:0000256" key="8">
    <source>
        <dbReference type="ARBA" id="ARBA00031306"/>
    </source>
</evidence>
<sequence>MKPHSIQNTKTISRRTFLALSGSLSLSLAALTIPLPSEAAKFNRHLFRVSTSRLAMGTVVTMIVVHESRAQSEEAMGLAFAEVERLSSIMSRHKSDSHISQLNADGALTDVPPEVMEVLRSSIHYHAITQGTFDITVKPIVDLYKKSFAEKGVPPTPEVLRETLDRVGTGHVMLSQKAVSFARSSMGVTLDGIAKGYIIDRAMSVLRQQGIQHAFVNGGGDIAAYGGKGGNKPWQIAIQDPWRDDQYKEVLTLQSGAIATSGNYEVYFDQEKLFHHLVSPIAGLPARETASVSIRARNAMEADALATAVFVMGPLMGSEFIKRTSGIEGFIIDKSGAELRSDDWKGCLVG</sequence>
<evidence type="ECO:0000256" key="4">
    <source>
        <dbReference type="ARBA" id="ARBA00022679"/>
    </source>
</evidence>
<dbReference type="PROSITE" id="PS51318">
    <property type="entry name" value="TAT"/>
    <property type="match status" value="1"/>
</dbReference>
<evidence type="ECO:0000313" key="13">
    <source>
        <dbReference type="EMBL" id="GAX60662.1"/>
    </source>
</evidence>
<feature type="binding site" evidence="11">
    <location>
        <position position="307"/>
    </location>
    <ligand>
        <name>Mg(2+)</name>
        <dbReference type="ChEBI" id="CHEBI:18420"/>
    </ligand>
</feature>
<dbReference type="EMBL" id="BAOS01000013">
    <property type="protein sequence ID" value="GAX60662.1"/>
    <property type="molecule type" value="Genomic_DNA"/>
</dbReference>
<feature type="binding site" evidence="11">
    <location>
        <position position="192"/>
    </location>
    <ligand>
        <name>Mg(2+)</name>
        <dbReference type="ChEBI" id="CHEBI:18420"/>
    </ligand>
</feature>
<dbReference type="PANTHER" id="PTHR30040">
    <property type="entry name" value="THIAMINE BIOSYNTHESIS LIPOPROTEIN APBE"/>
    <property type="match status" value="1"/>
</dbReference>
<comment type="cofactor">
    <cofactor evidence="11">
        <name>Mg(2+)</name>
        <dbReference type="ChEBI" id="CHEBI:18420"/>
    </cofactor>
    <cofactor evidence="11">
        <name>Mn(2+)</name>
        <dbReference type="ChEBI" id="CHEBI:29035"/>
    </cofactor>
    <text evidence="11">Magnesium. Can also use manganese.</text>
</comment>
<dbReference type="PANTHER" id="PTHR30040:SF2">
    <property type="entry name" value="FAD:PROTEIN FMN TRANSFERASE"/>
    <property type="match status" value="1"/>
</dbReference>
<gene>
    <name evidence="13" type="ORF">SCALIN_C13_0177</name>
</gene>
<reference evidence="14" key="1">
    <citation type="journal article" date="2017" name="Environ. Microbiol. Rep.">
        <title>Genetic Diversity of Marine Anaerobic Ammonium-Oxidizing Bacteria as Revealed by Genomic and Proteomic Analyses of 'Candidatus Scalindua japonica'.</title>
        <authorList>
            <person name="Oshiki M."/>
            <person name="Mizuto K."/>
            <person name="Kimura Z."/>
            <person name="Kindaichi T."/>
            <person name="Satoh H."/>
            <person name="Okabe S."/>
        </authorList>
    </citation>
    <scope>NUCLEOTIDE SEQUENCE [LARGE SCALE GENOMIC DNA]</scope>
    <source>
        <strain evidence="14">husup-a2</strain>
    </source>
</reference>
<evidence type="ECO:0000256" key="10">
    <source>
        <dbReference type="PIRNR" id="PIRNR006268"/>
    </source>
</evidence>
<evidence type="ECO:0000256" key="1">
    <source>
        <dbReference type="ARBA" id="ARBA00011955"/>
    </source>
</evidence>
<keyword evidence="7 10" id="KW-0460">Magnesium</keyword>
<dbReference type="InterPro" id="IPR003374">
    <property type="entry name" value="ApbE-like_sf"/>
</dbReference>
<evidence type="ECO:0000256" key="2">
    <source>
        <dbReference type="ARBA" id="ARBA00016337"/>
    </source>
</evidence>
<dbReference type="Gene3D" id="3.10.520.10">
    <property type="entry name" value="ApbE-like domains"/>
    <property type="match status" value="1"/>
</dbReference>
<keyword evidence="14" id="KW-1185">Reference proteome</keyword>
<name>A0A286TXQ3_9BACT</name>
<evidence type="ECO:0000256" key="6">
    <source>
        <dbReference type="ARBA" id="ARBA00022827"/>
    </source>
</evidence>
<accession>A0A286TXQ3</accession>
<dbReference type="Pfam" id="PF02424">
    <property type="entry name" value="ApbE"/>
    <property type="match status" value="1"/>
</dbReference>
<comment type="caution">
    <text evidence="13">The sequence shown here is derived from an EMBL/GenBank/DDBJ whole genome shotgun (WGS) entry which is preliminary data.</text>
</comment>
<evidence type="ECO:0000256" key="12">
    <source>
        <dbReference type="SAM" id="SignalP"/>
    </source>
</evidence>
<dbReference type="InterPro" id="IPR006311">
    <property type="entry name" value="TAT_signal"/>
</dbReference>
<feature type="chain" id="PRO_5039898952" description="FAD:protein FMN transferase" evidence="12">
    <location>
        <begin position="40"/>
        <end position="350"/>
    </location>
</feature>
<protein>
    <recommendedName>
        <fullName evidence="2 10">FAD:protein FMN transferase</fullName>
        <ecNumber evidence="1 10">2.7.1.180</ecNumber>
    </recommendedName>
    <alternativeName>
        <fullName evidence="8 10">Flavin transferase</fullName>
    </alternativeName>
</protein>
<keyword evidence="13" id="KW-0449">Lipoprotein</keyword>
<evidence type="ECO:0000256" key="9">
    <source>
        <dbReference type="ARBA" id="ARBA00048540"/>
    </source>
</evidence>
<feature type="signal peptide" evidence="12">
    <location>
        <begin position="1"/>
        <end position="39"/>
    </location>
</feature>
<keyword evidence="6 10" id="KW-0274">FAD</keyword>
<dbReference type="GO" id="GO:0046872">
    <property type="term" value="F:metal ion binding"/>
    <property type="evidence" value="ECO:0007669"/>
    <property type="project" value="UniProtKB-UniRule"/>
</dbReference>
<dbReference type="GO" id="GO:0016740">
    <property type="term" value="F:transferase activity"/>
    <property type="evidence" value="ECO:0007669"/>
    <property type="project" value="UniProtKB-UniRule"/>
</dbReference>
<comment type="catalytic activity">
    <reaction evidence="9 10">
        <text>L-threonyl-[protein] + FAD = FMN-L-threonyl-[protein] + AMP + H(+)</text>
        <dbReference type="Rhea" id="RHEA:36847"/>
        <dbReference type="Rhea" id="RHEA-COMP:11060"/>
        <dbReference type="Rhea" id="RHEA-COMP:11061"/>
        <dbReference type="ChEBI" id="CHEBI:15378"/>
        <dbReference type="ChEBI" id="CHEBI:30013"/>
        <dbReference type="ChEBI" id="CHEBI:57692"/>
        <dbReference type="ChEBI" id="CHEBI:74257"/>
        <dbReference type="ChEBI" id="CHEBI:456215"/>
        <dbReference type="EC" id="2.7.1.180"/>
    </reaction>
</comment>
<proteinExistence type="inferred from homology"/>
<keyword evidence="4 10" id="KW-0808">Transferase</keyword>
<evidence type="ECO:0000313" key="14">
    <source>
        <dbReference type="Proteomes" id="UP000218542"/>
    </source>
</evidence>